<keyword evidence="1" id="KW-0472">Membrane</keyword>
<proteinExistence type="predicted"/>
<reference evidence="2" key="2">
    <citation type="journal article" date="2021" name="Syst. Appl. Microbiol.">
        <title>Roseomonas hellenica sp. nov., isolated from roots of wild-growing Alkanna tinctoria.</title>
        <authorList>
            <person name="Rat A."/>
            <person name="Naranjo H.D."/>
            <person name="Lebbe L."/>
            <person name="Cnockaert M."/>
            <person name="Krigas N."/>
            <person name="Grigoriadou K."/>
            <person name="Maloupa E."/>
            <person name="Willems A."/>
        </authorList>
    </citation>
    <scope>NUCLEOTIDE SEQUENCE</scope>
    <source>
        <strain evidence="2">LMG 31228</strain>
    </source>
</reference>
<accession>A0A9X9XDE4</accession>
<keyword evidence="3" id="KW-1185">Reference proteome</keyword>
<evidence type="ECO:0000313" key="3">
    <source>
        <dbReference type="Proteomes" id="UP001138709"/>
    </source>
</evidence>
<organism evidence="2 3">
    <name type="scientific">Neoroseomonas eburnea</name>
    <dbReference type="NCBI Taxonomy" id="1346889"/>
    <lineage>
        <taxon>Bacteria</taxon>
        <taxon>Pseudomonadati</taxon>
        <taxon>Pseudomonadota</taxon>
        <taxon>Alphaproteobacteria</taxon>
        <taxon>Acetobacterales</taxon>
        <taxon>Acetobacteraceae</taxon>
        <taxon>Neoroseomonas</taxon>
    </lineage>
</organism>
<name>A0A9X9XDE4_9PROT</name>
<reference evidence="2" key="1">
    <citation type="submission" date="2020-01" db="EMBL/GenBank/DDBJ databases">
        <authorList>
            <person name="Rat A."/>
        </authorList>
    </citation>
    <scope>NUCLEOTIDE SEQUENCE</scope>
    <source>
        <strain evidence="2">LMG 31228</strain>
    </source>
</reference>
<feature type="transmembrane region" description="Helical" evidence="1">
    <location>
        <begin position="6"/>
        <end position="28"/>
    </location>
</feature>
<dbReference type="Proteomes" id="UP001138709">
    <property type="component" value="Unassembled WGS sequence"/>
</dbReference>
<evidence type="ECO:0000313" key="2">
    <source>
        <dbReference type="EMBL" id="MBR0681730.1"/>
    </source>
</evidence>
<keyword evidence="1" id="KW-1133">Transmembrane helix</keyword>
<dbReference type="RefSeq" id="WP_211847254.1">
    <property type="nucleotide sequence ID" value="NZ_JAAEDL010000013.1"/>
</dbReference>
<evidence type="ECO:0008006" key="4">
    <source>
        <dbReference type="Google" id="ProtNLM"/>
    </source>
</evidence>
<comment type="caution">
    <text evidence="2">The sequence shown here is derived from an EMBL/GenBank/DDBJ whole genome shotgun (WGS) entry which is preliminary data.</text>
</comment>
<keyword evidence="1" id="KW-0812">Transmembrane</keyword>
<protein>
    <recommendedName>
        <fullName evidence="4">DUF3592 domain-containing protein</fullName>
    </recommendedName>
</protein>
<dbReference type="EMBL" id="JAAEDL010000013">
    <property type="protein sequence ID" value="MBR0681730.1"/>
    <property type="molecule type" value="Genomic_DNA"/>
</dbReference>
<gene>
    <name evidence="2" type="ORF">GXW74_14645</name>
</gene>
<sequence length="117" mass="12985">MGPWTWILGALVLLAIALPAAIMGPNLLRSLQERRIRAHGMPATAVVVGMEETGRRFGIELVPELVIHFEVRAQGRPPWRASIVRIPGAAEVPFFMPGRTFEVRYDPAHPERVAVMP</sequence>
<evidence type="ECO:0000256" key="1">
    <source>
        <dbReference type="SAM" id="Phobius"/>
    </source>
</evidence>
<dbReference type="AlphaFoldDB" id="A0A9X9XDE4"/>